<comment type="cofactor">
    <cofactor evidence="1">
        <name>Mg(2+)</name>
        <dbReference type="ChEBI" id="CHEBI:18420"/>
    </cofactor>
</comment>
<feature type="region of interest" description="Disordered" evidence="3">
    <location>
        <begin position="81"/>
        <end position="105"/>
    </location>
</feature>
<feature type="region of interest" description="Disordered" evidence="3">
    <location>
        <begin position="1"/>
        <end position="65"/>
    </location>
</feature>
<protein>
    <submittedName>
        <fullName evidence="5">NUDIX domain-containing protein</fullName>
    </submittedName>
</protein>
<accession>A0ABS3I406</accession>
<organism evidence="5 6">
    <name type="scientific">Myceligenerans salitolerans</name>
    <dbReference type="NCBI Taxonomy" id="1230528"/>
    <lineage>
        <taxon>Bacteria</taxon>
        <taxon>Bacillati</taxon>
        <taxon>Actinomycetota</taxon>
        <taxon>Actinomycetes</taxon>
        <taxon>Micrococcales</taxon>
        <taxon>Promicromonosporaceae</taxon>
        <taxon>Myceligenerans</taxon>
    </lineage>
</organism>
<evidence type="ECO:0000256" key="3">
    <source>
        <dbReference type="SAM" id="MobiDB-lite"/>
    </source>
</evidence>
<dbReference type="PROSITE" id="PS51462">
    <property type="entry name" value="NUDIX"/>
    <property type="match status" value="1"/>
</dbReference>
<dbReference type="InterPro" id="IPR000086">
    <property type="entry name" value="NUDIX_hydrolase_dom"/>
</dbReference>
<comment type="caution">
    <text evidence="5">The sequence shown here is derived from an EMBL/GenBank/DDBJ whole genome shotgun (WGS) entry which is preliminary data.</text>
</comment>
<name>A0ABS3I406_9MICO</name>
<feature type="domain" description="Nudix hydrolase" evidence="4">
    <location>
        <begin position="68"/>
        <end position="226"/>
    </location>
</feature>
<evidence type="ECO:0000259" key="4">
    <source>
        <dbReference type="PROSITE" id="PS51462"/>
    </source>
</evidence>
<dbReference type="Proteomes" id="UP000664617">
    <property type="component" value="Unassembled WGS sequence"/>
</dbReference>
<dbReference type="Gene3D" id="3.90.79.10">
    <property type="entry name" value="Nucleoside Triphosphate Pyrophosphohydrolase"/>
    <property type="match status" value="1"/>
</dbReference>
<dbReference type="InterPro" id="IPR020084">
    <property type="entry name" value="NUDIX_hydrolase_CS"/>
</dbReference>
<dbReference type="Pfam" id="PF00293">
    <property type="entry name" value="NUDIX"/>
    <property type="match status" value="1"/>
</dbReference>
<dbReference type="PANTHER" id="PTHR43046">
    <property type="entry name" value="GDP-MANNOSE MANNOSYL HYDROLASE"/>
    <property type="match status" value="1"/>
</dbReference>
<feature type="compositionally biased region" description="Low complexity" evidence="3">
    <location>
        <begin position="21"/>
        <end position="42"/>
    </location>
</feature>
<dbReference type="InterPro" id="IPR015797">
    <property type="entry name" value="NUDIX_hydrolase-like_dom_sf"/>
</dbReference>
<dbReference type="EMBL" id="JAFMPK010000016">
    <property type="protein sequence ID" value="MBO0607722.1"/>
    <property type="molecule type" value="Genomic_DNA"/>
</dbReference>
<dbReference type="PROSITE" id="PS00893">
    <property type="entry name" value="NUDIX_BOX"/>
    <property type="match status" value="1"/>
</dbReference>
<keyword evidence="6" id="KW-1185">Reference proteome</keyword>
<evidence type="ECO:0000256" key="2">
    <source>
        <dbReference type="ARBA" id="ARBA00022801"/>
    </source>
</evidence>
<evidence type="ECO:0000256" key="1">
    <source>
        <dbReference type="ARBA" id="ARBA00001946"/>
    </source>
</evidence>
<dbReference type="PANTHER" id="PTHR43046:SF16">
    <property type="entry name" value="ADP-RIBOSE PYROPHOSPHATASE YJHB-RELATED"/>
    <property type="match status" value="1"/>
</dbReference>
<keyword evidence="2" id="KW-0378">Hydrolase</keyword>
<proteinExistence type="predicted"/>
<reference evidence="5 6" key="1">
    <citation type="submission" date="2021-03" db="EMBL/GenBank/DDBJ databases">
        <authorList>
            <person name="Xin L."/>
        </authorList>
    </citation>
    <scope>NUCLEOTIDE SEQUENCE [LARGE SCALE GENOMIC DNA]</scope>
    <source>
        <strain evidence="5 6">XHU 5031</strain>
    </source>
</reference>
<dbReference type="SUPFAM" id="SSF55811">
    <property type="entry name" value="Nudix"/>
    <property type="match status" value="1"/>
</dbReference>
<evidence type="ECO:0000313" key="5">
    <source>
        <dbReference type="EMBL" id="MBO0607722.1"/>
    </source>
</evidence>
<evidence type="ECO:0000313" key="6">
    <source>
        <dbReference type="Proteomes" id="UP000664617"/>
    </source>
</evidence>
<reference evidence="6" key="2">
    <citation type="submission" date="2023-07" db="EMBL/GenBank/DDBJ databases">
        <title>Myceligenerans salitolerans sp. nov., a halotolerant actinomycete isolated from a salt lake in Xinjiang, China.</title>
        <authorList>
            <person name="Guan T."/>
        </authorList>
    </citation>
    <scope>NUCLEOTIDE SEQUENCE [LARGE SCALE GENOMIC DNA]</scope>
    <source>
        <strain evidence="6">XHU 5031</strain>
    </source>
</reference>
<gene>
    <name evidence="5" type="ORF">J0911_01605</name>
</gene>
<sequence>MPDGEQAAGSDPAAEGGRATGGEPVAGGAPPTEGAPPTGNEPVAGNERVADAVVPNDRYDEDDHPRFALVPAAYVLLRRQAPRDPWTGGTGRRGLPPGPGAPGSDEVLLQLRQNTGYRDGFWACAAAGHVEEGESVVEAAVREAAEELGVTVDPADLRPVTVLHRGEPGGPAVEQRVDFFFETTRWQGTPRILEPEKTADLAWVPLAEPPVSLVPHEAVVLDAVRVRDAGGRDVPPLMTLGFSDGRGGAA</sequence>